<dbReference type="Gene3D" id="1.10.150.130">
    <property type="match status" value="1"/>
</dbReference>
<dbReference type="InterPro" id="IPR002104">
    <property type="entry name" value="Integrase_catalytic"/>
</dbReference>
<dbReference type="PANTHER" id="PTHR35617">
    <property type="entry name" value="PHAGE_INTEGRASE DOMAIN-CONTAINING PROTEIN"/>
    <property type="match status" value="1"/>
</dbReference>
<feature type="compositionally biased region" description="Basic and acidic residues" evidence="3">
    <location>
        <begin position="1"/>
        <end position="31"/>
    </location>
</feature>
<dbReference type="OrthoDB" id="7695553at2759"/>
<feature type="domain" description="Tyr recombinase" evidence="4">
    <location>
        <begin position="738"/>
        <end position="944"/>
    </location>
</feature>
<dbReference type="InterPro" id="IPR010998">
    <property type="entry name" value="Integrase_recombinase_N"/>
</dbReference>
<keyword evidence="1" id="KW-0238">DNA-binding</keyword>
<feature type="region of interest" description="Disordered" evidence="3">
    <location>
        <begin position="566"/>
        <end position="628"/>
    </location>
</feature>
<dbReference type="GO" id="GO:0015074">
    <property type="term" value="P:DNA integration"/>
    <property type="evidence" value="ECO:0007669"/>
    <property type="project" value="InterPro"/>
</dbReference>
<evidence type="ECO:0000313" key="6">
    <source>
        <dbReference type="Proteomes" id="UP000786811"/>
    </source>
</evidence>
<evidence type="ECO:0000313" key="5">
    <source>
        <dbReference type="EMBL" id="CAG5102904.1"/>
    </source>
</evidence>
<dbReference type="PROSITE" id="PS51898">
    <property type="entry name" value="TYR_RECOMBINASE"/>
    <property type="match status" value="1"/>
</dbReference>
<feature type="compositionally biased region" description="Polar residues" evidence="3">
    <location>
        <begin position="331"/>
        <end position="362"/>
    </location>
</feature>
<sequence length="1013" mass="115241">MSSRRNSDGSGEHHSVKSIRHADSSESERKVTPPPHKKRRFETYRSNLKNLEEQVAFLSNQILGNTQHTFQKTPGHSFETPEGTQHHVPGIADPEVTQTEFLTTPIEPSKVLDLGQCKTEVDSRKVLREACPEKLKLISELQKFGSENWKELRYGNTLKEFLASPGFTDLKVNEKLCYLDKSKDPNFSTERALAGLSNAILEQNRLLKDTLQGIVNWTFSNRENVNPETMHELFSANFGPNSEYFKNSEMLQVVCGKRASCIEARRERLISEAPNKQIQVALRNIPPSTEYLFGKERLGSLIQSLGGPQSWLRNPGQSGSRFIHQRKSENQSHSATRQSHPLSRPAQSTVSKSESQFQTSRPKNWKKETPKSKGSYSFRNTVLRRPACQVSQRVEKARSPRRNSRYNYRFPHPIYRETSSYKQLEIINLQDEKHPSAVGSDKTIDRPEGIRATGTPRFEFHFKDVSYKEIGWGDTPYIRSPEFKQVRGSQVIPIILSHKDSRLSPGRGLDDENRLVTSIPAYSCGGSTSLLFKNPLRGCTATADELALWPLSCAVYVLDDNELDSRNPSFQRRKSRGLPGRFPDCSSKSGGPKISGSHDGKITRNSRLAIEPKQERPTTAEGGPIDPSGVEDWGWCRMTKDWSSQEKDLVRESWRASTLLTYKTPIKKWLAWCREKGMDPVAPRGVDLARFLSHLFIDEKIAYSTILVHKSAITTFCAKRDLSSDFLVKQVLKAISVAKPKETRSSIWDAQILLDWLKLDLPNLSFFEVSRRTATILLLASGRRVHDLTLLKISKESLDNLGNEIILWPSFGSKTDRAEFRQSGWRLSKHENIRICPVTWVRALIKLSEKRRSSQNLEELFITVTGPVKPASRTIIAGWIRSVLKEANIDASPGSVRAAVAFRGWLDNLPIQEILERGNWRSLETFRNHYCKQIERQGQGSQGLLFNNFNPIGRTVKEEVNHLETSYHSYFRRNININIDPRSCLQHHIALRRSPVGSKQISHRDAVYRPRGM</sequence>
<dbReference type="SUPFAM" id="SSF56349">
    <property type="entry name" value="DNA breaking-rejoining enzymes"/>
    <property type="match status" value="1"/>
</dbReference>
<gene>
    <name evidence="5" type="ORF">HICCMSTLAB_LOCUS11242</name>
</gene>
<feature type="region of interest" description="Disordered" evidence="3">
    <location>
        <begin position="308"/>
        <end position="378"/>
    </location>
</feature>
<dbReference type="EMBL" id="CAJNRD030001123">
    <property type="protein sequence ID" value="CAG5102904.1"/>
    <property type="molecule type" value="Genomic_DNA"/>
</dbReference>
<dbReference type="InterPro" id="IPR013762">
    <property type="entry name" value="Integrase-like_cat_sf"/>
</dbReference>
<evidence type="ECO:0000256" key="2">
    <source>
        <dbReference type="ARBA" id="ARBA00023172"/>
    </source>
</evidence>
<name>A0A8J2HJ02_COTCN</name>
<evidence type="ECO:0000259" key="4">
    <source>
        <dbReference type="PROSITE" id="PS51898"/>
    </source>
</evidence>
<keyword evidence="2" id="KW-0233">DNA recombination</keyword>
<feature type="compositionally biased region" description="Low complexity" evidence="3">
    <location>
        <begin position="586"/>
        <end position="595"/>
    </location>
</feature>
<dbReference type="SUPFAM" id="SSF47823">
    <property type="entry name" value="lambda integrase-like, N-terminal domain"/>
    <property type="match status" value="1"/>
</dbReference>
<proteinExistence type="predicted"/>
<dbReference type="InterPro" id="IPR011010">
    <property type="entry name" value="DNA_brk_join_enz"/>
</dbReference>
<feature type="compositionally biased region" description="Polar residues" evidence="3">
    <location>
        <begin position="308"/>
        <end position="320"/>
    </location>
</feature>
<comment type="caution">
    <text evidence="5">The sequence shown here is derived from an EMBL/GenBank/DDBJ whole genome shotgun (WGS) entry which is preliminary data.</text>
</comment>
<dbReference type="Gene3D" id="1.10.443.10">
    <property type="entry name" value="Intergrase catalytic core"/>
    <property type="match status" value="1"/>
</dbReference>
<dbReference type="GO" id="GO:0003677">
    <property type="term" value="F:DNA binding"/>
    <property type="evidence" value="ECO:0007669"/>
    <property type="project" value="UniProtKB-KW"/>
</dbReference>
<evidence type="ECO:0000256" key="1">
    <source>
        <dbReference type="ARBA" id="ARBA00023125"/>
    </source>
</evidence>
<dbReference type="GO" id="GO:0006310">
    <property type="term" value="P:DNA recombination"/>
    <property type="evidence" value="ECO:0007669"/>
    <property type="project" value="UniProtKB-KW"/>
</dbReference>
<keyword evidence="6" id="KW-1185">Reference proteome</keyword>
<protein>
    <recommendedName>
        <fullName evidence="4">Tyr recombinase domain-containing protein</fullName>
    </recommendedName>
</protein>
<evidence type="ECO:0000256" key="3">
    <source>
        <dbReference type="SAM" id="MobiDB-lite"/>
    </source>
</evidence>
<accession>A0A8J2HJ02</accession>
<dbReference type="AlphaFoldDB" id="A0A8J2HJ02"/>
<dbReference type="Proteomes" id="UP000786811">
    <property type="component" value="Unassembled WGS sequence"/>
</dbReference>
<dbReference type="PANTHER" id="PTHR35617:SF3">
    <property type="entry name" value="CORE-BINDING (CB) DOMAIN-CONTAINING PROTEIN"/>
    <property type="match status" value="1"/>
</dbReference>
<feature type="region of interest" description="Disordered" evidence="3">
    <location>
        <begin position="1"/>
        <end position="40"/>
    </location>
</feature>
<reference evidence="5" key="1">
    <citation type="submission" date="2021-04" db="EMBL/GenBank/DDBJ databases">
        <authorList>
            <person name="Chebbi M.A.C M."/>
        </authorList>
    </citation>
    <scope>NUCLEOTIDE SEQUENCE</scope>
</reference>
<organism evidence="5 6">
    <name type="scientific">Cotesia congregata</name>
    <name type="common">Parasitoid wasp</name>
    <name type="synonym">Apanteles congregatus</name>
    <dbReference type="NCBI Taxonomy" id="51543"/>
    <lineage>
        <taxon>Eukaryota</taxon>
        <taxon>Metazoa</taxon>
        <taxon>Ecdysozoa</taxon>
        <taxon>Arthropoda</taxon>
        <taxon>Hexapoda</taxon>
        <taxon>Insecta</taxon>
        <taxon>Pterygota</taxon>
        <taxon>Neoptera</taxon>
        <taxon>Endopterygota</taxon>
        <taxon>Hymenoptera</taxon>
        <taxon>Apocrita</taxon>
        <taxon>Ichneumonoidea</taxon>
        <taxon>Braconidae</taxon>
        <taxon>Microgastrinae</taxon>
        <taxon>Cotesia</taxon>
    </lineage>
</organism>